<evidence type="ECO:0000313" key="3">
    <source>
        <dbReference type="EMBL" id="GAA4287837.1"/>
    </source>
</evidence>
<gene>
    <name evidence="3" type="ORF">GCM10022262_21960</name>
</gene>
<keyword evidence="1" id="KW-0175">Coiled coil</keyword>
<proteinExistence type="predicted"/>
<evidence type="ECO:0008006" key="5">
    <source>
        <dbReference type="Google" id="ProtNLM"/>
    </source>
</evidence>
<feature type="compositionally biased region" description="Basic and acidic residues" evidence="2">
    <location>
        <begin position="222"/>
        <end position="231"/>
    </location>
</feature>
<feature type="region of interest" description="Disordered" evidence="2">
    <location>
        <begin position="209"/>
        <end position="231"/>
    </location>
</feature>
<accession>A0ABP8EV22</accession>
<sequence>MGSEELIAVAGELYALVPGEFVAARNERAARIKTDGDAELARAVKALPKPAAAAWLANTMVRHLSEQLDQVLELGEAMREAQEDLDAAQLRDLNRQRRQLVAAVVREGRKVAARLGQKVSEAAAEQTAATLQAAMADAGAANALRTGLLVEPMAAVGMDPVELAGVLAVPEALGEQAPRAPRGTAPRAARRAGKEDAAAALRAEIARAQEETQAAERSAATAERELRSAEDQAHRLEARALQLRSEVEELRRRLDEREHTLAGVEDRLDEAAEARQDAAVAHVEAQAAVEEARGKLERLRRK</sequence>
<feature type="compositionally biased region" description="Low complexity" evidence="2">
    <location>
        <begin position="177"/>
        <end position="187"/>
    </location>
</feature>
<name>A0ABP8EV22_9MICO</name>
<keyword evidence="4" id="KW-1185">Reference proteome</keyword>
<dbReference type="RefSeq" id="WP_345040975.1">
    <property type="nucleotide sequence ID" value="NZ_BAABBA010000009.1"/>
</dbReference>
<dbReference type="EMBL" id="BAABBA010000009">
    <property type="protein sequence ID" value="GAA4287837.1"/>
    <property type="molecule type" value="Genomic_DNA"/>
</dbReference>
<protein>
    <recommendedName>
        <fullName evidence="5">Transposase</fullName>
    </recommendedName>
</protein>
<evidence type="ECO:0000256" key="1">
    <source>
        <dbReference type="SAM" id="Coils"/>
    </source>
</evidence>
<comment type="caution">
    <text evidence="3">The sequence shown here is derived from an EMBL/GenBank/DDBJ whole genome shotgun (WGS) entry which is preliminary data.</text>
</comment>
<organism evidence="3 4">
    <name type="scientific">Georgenia daeguensis</name>
    <dbReference type="NCBI Taxonomy" id="908355"/>
    <lineage>
        <taxon>Bacteria</taxon>
        <taxon>Bacillati</taxon>
        <taxon>Actinomycetota</taxon>
        <taxon>Actinomycetes</taxon>
        <taxon>Micrococcales</taxon>
        <taxon>Bogoriellaceae</taxon>
        <taxon>Georgenia</taxon>
    </lineage>
</organism>
<evidence type="ECO:0000313" key="4">
    <source>
        <dbReference type="Proteomes" id="UP001499841"/>
    </source>
</evidence>
<feature type="coiled-coil region" evidence="1">
    <location>
        <begin position="64"/>
        <end position="91"/>
    </location>
</feature>
<evidence type="ECO:0000256" key="2">
    <source>
        <dbReference type="SAM" id="MobiDB-lite"/>
    </source>
</evidence>
<reference evidence="4" key="1">
    <citation type="journal article" date="2019" name="Int. J. Syst. Evol. Microbiol.">
        <title>The Global Catalogue of Microorganisms (GCM) 10K type strain sequencing project: providing services to taxonomists for standard genome sequencing and annotation.</title>
        <authorList>
            <consortium name="The Broad Institute Genomics Platform"/>
            <consortium name="The Broad Institute Genome Sequencing Center for Infectious Disease"/>
            <person name="Wu L."/>
            <person name="Ma J."/>
        </authorList>
    </citation>
    <scope>NUCLEOTIDE SEQUENCE [LARGE SCALE GENOMIC DNA]</scope>
    <source>
        <strain evidence="4">JCM 17459</strain>
    </source>
</reference>
<feature type="region of interest" description="Disordered" evidence="2">
    <location>
        <begin position="176"/>
        <end position="196"/>
    </location>
</feature>
<feature type="compositionally biased region" description="Low complexity" evidence="2">
    <location>
        <begin position="211"/>
        <end position="221"/>
    </location>
</feature>
<dbReference type="SUPFAM" id="SSF57997">
    <property type="entry name" value="Tropomyosin"/>
    <property type="match status" value="1"/>
</dbReference>
<dbReference type="Proteomes" id="UP001499841">
    <property type="component" value="Unassembled WGS sequence"/>
</dbReference>